<evidence type="ECO:0000313" key="1">
    <source>
        <dbReference type="EMBL" id="KKL49515.1"/>
    </source>
</evidence>
<dbReference type="EMBL" id="LAZR01032931">
    <property type="protein sequence ID" value="KKL49515.1"/>
    <property type="molecule type" value="Genomic_DNA"/>
</dbReference>
<organism evidence="1">
    <name type="scientific">marine sediment metagenome</name>
    <dbReference type="NCBI Taxonomy" id="412755"/>
    <lineage>
        <taxon>unclassified sequences</taxon>
        <taxon>metagenomes</taxon>
        <taxon>ecological metagenomes</taxon>
    </lineage>
</organism>
<sequence>MTLTQFHNKFGDDIIRVMKSCGLSYDDAQDARQTLYQRMINQNTEIRDDASHRFVFVISKNQAQAFSDSERNRKLKEVDIVYDMNLENKTCTIECFETEFELSAKNIALYNKIIKLAEAYYPWPNVCMLNILNHRVDGLSYKEIGNKFGIPGSTISNAVKTWRKRLDD</sequence>
<reference evidence="1" key="1">
    <citation type="journal article" date="2015" name="Nature">
        <title>Complex archaea that bridge the gap between prokaryotes and eukaryotes.</title>
        <authorList>
            <person name="Spang A."/>
            <person name="Saw J.H."/>
            <person name="Jorgensen S.L."/>
            <person name="Zaremba-Niedzwiedzka K."/>
            <person name="Martijn J."/>
            <person name="Lind A.E."/>
            <person name="van Eijk R."/>
            <person name="Schleper C."/>
            <person name="Guy L."/>
            <person name="Ettema T.J."/>
        </authorList>
    </citation>
    <scope>NUCLEOTIDE SEQUENCE</scope>
</reference>
<dbReference type="Gene3D" id="1.10.10.10">
    <property type="entry name" value="Winged helix-like DNA-binding domain superfamily/Winged helix DNA-binding domain"/>
    <property type="match status" value="1"/>
</dbReference>
<accession>A0A0F9EX26</accession>
<name>A0A0F9EX26_9ZZZZ</name>
<comment type="caution">
    <text evidence="1">The sequence shown here is derived from an EMBL/GenBank/DDBJ whole genome shotgun (WGS) entry which is preliminary data.</text>
</comment>
<dbReference type="InterPro" id="IPR036388">
    <property type="entry name" value="WH-like_DNA-bd_sf"/>
</dbReference>
<gene>
    <name evidence="1" type="ORF">LCGC14_2314740</name>
</gene>
<protein>
    <submittedName>
        <fullName evidence="1">Uncharacterized protein</fullName>
    </submittedName>
</protein>
<proteinExistence type="predicted"/>
<dbReference type="AlphaFoldDB" id="A0A0F9EX26"/>